<organism evidence="2 3">
    <name type="scientific">Paucilactobacillus suebicus DSM 5007 = KCTC 3549</name>
    <dbReference type="NCBI Taxonomy" id="1423807"/>
    <lineage>
        <taxon>Bacteria</taxon>
        <taxon>Bacillati</taxon>
        <taxon>Bacillota</taxon>
        <taxon>Bacilli</taxon>
        <taxon>Lactobacillales</taxon>
        <taxon>Lactobacillaceae</taxon>
        <taxon>Paucilactobacillus</taxon>
    </lineage>
</organism>
<feature type="transmembrane region" description="Helical" evidence="1">
    <location>
        <begin position="51"/>
        <end position="74"/>
    </location>
</feature>
<feature type="transmembrane region" description="Helical" evidence="1">
    <location>
        <begin position="12"/>
        <end position="31"/>
    </location>
</feature>
<dbReference type="RefSeq" id="WP_155804399.1">
    <property type="nucleotide sequence ID" value="NZ_AZGF01000001.1"/>
</dbReference>
<proteinExistence type="predicted"/>
<sequence length="140" mass="16059">MTRTAQKGMERKWGLLILSLAILSMTFVMWLNMPSIFTSEFSVGSRWFNLYLILGTWAIIHLVYNAIVHGLGYLPTFIDVSPERRNKMSKGEHLFSWFSIFTLFIIPFISIPVMMSLHLELSSAQSLVDVLHSTSLLTIF</sequence>
<dbReference type="AlphaFoldDB" id="A0A0R1WF87"/>
<keyword evidence="1" id="KW-0472">Membrane</keyword>
<keyword evidence="1" id="KW-0812">Transmembrane</keyword>
<dbReference type="PATRIC" id="fig|1423807.3.peg.109"/>
<feature type="transmembrane region" description="Helical" evidence="1">
    <location>
        <begin position="94"/>
        <end position="115"/>
    </location>
</feature>
<protein>
    <submittedName>
        <fullName evidence="2">Uncharacterized protein</fullName>
    </submittedName>
</protein>
<name>A0A0R1WF87_9LACO</name>
<keyword evidence="1" id="KW-1133">Transmembrane helix</keyword>
<gene>
    <name evidence="2" type="ORF">FD16_GL000108</name>
</gene>
<accession>A0A0R1WF87</accession>
<keyword evidence="3" id="KW-1185">Reference proteome</keyword>
<dbReference type="OrthoDB" id="9959640at2"/>
<dbReference type="EMBL" id="AZGF01000001">
    <property type="protein sequence ID" value="KRM13539.1"/>
    <property type="molecule type" value="Genomic_DNA"/>
</dbReference>
<evidence type="ECO:0000313" key="3">
    <source>
        <dbReference type="Proteomes" id="UP000051820"/>
    </source>
</evidence>
<comment type="caution">
    <text evidence="2">The sequence shown here is derived from an EMBL/GenBank/DDBJ whole genome shotgun (WGS) entry which is preliminary data.</text>
</comment>
<evidence type="ECO:0000256" key="1">
    <source>
        <dbReference type="SAM" id="Phobius"/>
    </source>
</evidence>
<evidence type="ECO:0000313" key="2">
    <source>
        <dbReference type="EMBL" id="KRM13539.1"/>
    </source>
</evidence>
<reference evidence="2 3" key="1">
    <citation type="journal article" date="2015" name="Genome Announc.">
        <title>Expanding the biotechnology potential of lactobacilli through comparative genomics of 213 strains and associated genera.</title>
        <authorList>
            <person name="Sun Z."/>
            <person name="Harris H.M."/>
            <person name="McCann A."/>
            <person name="Guo C."/>
            <person name="Argimon S."/>
            <person name="Zhang W."/>
            <person name="Yang X."/>
            <person name="Jeffery I.B."/>
            <person name="Cooney J.C."/>
            <person name="Kagawa T.F."/>
            <person name="Liu W."/>
            <person name="Song Y."/>
            <person name="Salvetti E."/>
            <person name="Wrobel A."/>
            <person name="Rasinkangas P."/>
            <person name="Parkhill J."/>
            <person name="Rea M.C."/>
            <person name="O'Sullivan O."/>
            <person name="Ritari J."/>
            <person name="Douillard F.P."/>
            <person name="Paul Ross R."/>
            <person name="Yang R."/>
            <person name="Briner A.E."/>
            <person name="Felis G.E."/>
            <person name="de Vos W.M."/>
            <person name="Barrangou R."/>
            <person name="Klaenhammer T.R."/>
            <person name="Caufield P.W."/>
            <person name="Cui Y."/>
            <person name="Zhang H."/>
            <person name="O'Toole P.W."/>
        </authorList>
    </citation>
    <scope>NUCLEOTIDE SEQUENCE [LARGE SCALE GENOMIC DNA]</scope>
    <source>
        <strain evidence="2 3">DSM 5007</strain>
    </source>
</reference>
<dbReference type="Proteomes" id="UP000051820">
    <property type="component" value="Unassembled WGS sequence"/>
</dbReference>